<evidence type="ECO:0000256" key="2">
    <source>
        <dbReference type="ARBA" id="ARBA00022723"/>
    </source>
</evidence>
<dbReference type="CDD" id="cd13854">
    <property type="entry name" value="CuRO_1_MaLCC_like"/>
    <property type="match status" value="1"/>
</dbReference>
<dbReference type="GO" id="GO:0016491">
    <property type="term" value="F:oxidoreductase activity"/>
    <property type="evidence" value="ECO:0007669"/>
    <property type="project" value="UniProtKB-KW"/>
</dbReference>
<evidence type="ECO:0000259" key="6">
    <source>
        <dbReference type="Pfam" id="PF07731"/>
    </source>
</evidence>
<dbReference type="InterPro" id="IPR011707">
    <property type="entry name" value="Cu-oxidase-like_N"/>
</dbReference>
<dbReference type="CDD" id="cd13901">
    <property type="entry name" value="CuRO_3_MaLCC_like"/>
    <property type="match status" value="1"/>
</dbReference>
<dbReference type="InterPro" id="IPR045087">
    <property type="entry name" value="Cu-oxidase_fam"/>
</dbReference>
<dbReference type="PROSITE" id="PS00079">
    <property type="entry name" value="MULTICOPPER_OXIDASE1"/>
    <property type="match status" value="1"/>
</dbReference>
<reference evidence="8" key="1">
    <citation type="journal article" date="2020" name="Stud. Mycol.">
        <title>101 Dothideomycetes genomes: a test case for predicting lifestyles and emergence of pathogens.</title>
        <authorList>
            <person name="Haridas S."/>
            <person name="Albert R."/>
            <person name="Binder M."/>
            <person name="Bloem J."/>
            <person name="Labutti K."/>
            <person name="Salamov A."/>
            <person name="Andreopoulos B."/>
            <person name="Baker S."/>
            <person name="Barry K."/>
            <person name="Bills G."/>
            <person name="Bluhm B."/>
            <person name="Cannon C."/>
            <person name="Castanera R."/>
            <person name="Culley D."/>
            <person name="Daum C."/>
            <person name="Ezra D."/>
            <person name="Gonzalez J."/>
            <person name="Henrissat B."/>
            <person name="Kuo A."/>
            <person name="Liang C."/>
            <person name="Lipzen A."/>
            <person name="Lutzoni F."/>
            <person name="Magnuson J."/>
            <person name="Mondo S."/>
            <person name="Nolan M."/>
            <person name="Ohm R."/>
            <person name="Pangilinan J."/>
            <person name="Park H.-J."/>
            <person name="Ramirez L."/>
            <person name="Alfaro M."/>
            <person name="Sun H."/>
            <person name="Tritt A."/>
            <person name="Yoshinaga Y."/>
            <person name="Zwiers L.-H."/>
            <person name="Turgeon B."/>
            <person name="Goodwin S."/>
            <person name="Spatafora J."/>
            <person name="Crous P."/>
            <person name="Grigoriev I."/>
        </authorList>
    </citation>
    <scope>NUCLEOTIDE SEQUENCE</scope>
    <source>
        <strain evidence="8">CBS 116435</strain>
    </source>
</reference>
<dbReference type="OrthoDB" id="2121828at2759"/>
<dbReference type="Pfam" id="PF00394">
    <property type="entry name" value="Cu-oxidase"/>
    <property type="match status" value="1"/>
</dbReference>
<proteinExistence type="inferred from homology"/>
<feature type="domain" description="Plastocyanin-like" evidence="5">
    <location>
        <begin position="209"/>
        <end position="354"/>
    </location>
</feature>
<evidence type="ECO:0000256" key="1">
    <source>
        <dbReference type="ARBA" id="ARBA00010609"/>
    </source>
</evidence>
<keyword evidence="3" id="KW-0560">Oxidoreductase</keyword>
<name>A0A9P4Q6Y2_9PEZI</name>
<dbReference type="Proteomes" id="UP000799441">
    <property type="component" value="Unassembled WGS sequence"/>
</dbReference>
<accession>A0A9P4Q6Y2</accession>
<dbReference type="InterPro" id="IPR033138">
    <property type="entry name" value="Cu_oxidase_CS"/>
</dbReference>
<dbReference type="GO" id="GO:0005507">
    <property type="term" value="F:copper ion binding"/>
    <property type="evidence" value="ECO:0007669"/>
    <property type="project" value="InterPro"/>
</dbReference>
<dbReference type="EMBL" id="MU003795">
    <property type="protein sequence ID" value="KAF2720894.1"/>
    <property type="molecule type" value="Genomic_DNA"/>
</dbReference>
<keyword evidence="9" id="KW-1185">Reference proteome</keyword>
<dbReference type="PROSITE" id="PS00080">
    <property type="entry name" value="MULTICOPPER_OXIDASE2"/>
    <property type="match status" value="1"/>
</dbReference>
<dbReference type="InterPro" id="IPR001117">
    <property type="entry name" value="Cu-oxidase_2nd"/>
</dbReference>
<dbReference type="AlphaFoldDB" id="A0A9P4Q6Y2"/>
<dbReference type="InterPro" id="IPR011706">
    <property type="entry name" value="Cu-oxidase_C"/>
</dbReference>
<dbReference type="Pfam" id="PF07731">
    <property type="entry name" value="Cu-oxidase_2"/>
    <property type="match status" value="1"/>
</dbReference>
<dbReference type="PANTHER" id="PTHR11709:SF145">
    <property type="entry name" value="LCC1"/>
    <property type="match status" value="1"/>
</dbReference>
<dbReference type="FunFam" id="2.60.40.420:FF:000045">
    <property type="entry name" value="Laccase 2"/>
    <property type="match status" value="1"/>
</dbReference>
<organism evidence="8 9">
    <name type="scientific">Polychaeton citri CBS 116435</name>
    <dbReference type="NCBI Taxonomy" id="1314669"/>
    <lineage>
        <taxon>Eukaryota</taxon>
        <taxon>Fungi</taxon>
        <taxon>Dikarya</taxon>
        <taxon>Ascomycota</taxon>
        <taxon>Pezizomycotina</taxon>
        <taxon>Dothideomycetes</taxon>
        <taxon>Dothideomycetidae</taxon>
        <taxon>Capnodiales</taxon>
        <taxon>Capnodiaceae</taxon>
        <taxon>Polychaeton</taxon>
    </lineage>
</organism>
<gene>
    <name evidence="8" type="ORF">K431DRAFT_312987</name>
</gene>
<evidence type="ECO:0000256" key="3">
    <source>
        <dbReference type="ARBA" id="ARBA00023002"/>
    </source>
</evidence>
<comment type="similarity">
    <text evidence="1">Belongs to the multicopper oxidase family.</text>
</comment>
<comment type="caution">
    <text evidence="8">The sequence shown here is derived from an EMBL/GenBank/DDBJ whole genome shotgun (WGS) entry which is preliminary data.</text>
</comment>
<dbReference type="Gene3D" id="2.60.40.420">
    <property type="entry name" value="Cupredoxins - blue copper proteins"/>
    <property type="match status" value="3"/>
</dbReference>
<evidence type="ECO:0000313" key="8">
    <source>
        <dbReference type="EMBL" id="KAF2720894.1"/>
    </source>
</evidence>
<protein>
    <submittedName>
        <fullName evidence="8">Multicopper oxidase</fullName>
    </submittedName>
</protein>
<keyword evidence="2" id="KW-0479">Metal-binding</keyword>
<keyword evidence="4" id="KW-0186">Copper</keyword>
<dbReference type="Pfam" id="PF07732">
    <property type="entry name" value="Cu-oxidase_3"/>
    <property type="match status" value="1"/>
</dbReference>
<dbReference type="PANTHER" id="PTHR11709">
    <property type="entry name" value="MULTI-COPPER OXIDASE"/>
    <property type="match status" value="1"/>
</dbReference>
<evidence type="ECO:0000259" key="5">
    <source>
        <dbReference type="Pfam" id="PF00394"/>
    </source>
</evidence>
<dbReference type="FunFam" id="2.60.40.420:FF:000021">
    <property type="entry name" value="Extracellular dihydrogeodin oxidase/laccase"/>
    <property type="match status" value="1"/>
</dbReference>
<evidence type="ECO:0000256" key="4">
    <source>
        <dbReference type="ARBA" id="ARBA00023008"/>
    </source>
</evidence>
<feature type="domain" description="Plastocyanin-like" evidence="6">
    <location>
        <begin position="437"/>
        <end position="593"/>
    </location>
</feature>
<evidence type="ECO:0000313" key="9">
    <source>
        <dbReference type="Proteomes" id="UP000799441"/>
    </source>
</evidence>
<dbReference type="SUPFAM" id="SSF49503">
    <property type="entry name" value="Cupredoxins"/>
    <property type="match status" value="3"/>
</dbReference>
<sequence>MPAFGKLLTAGLSARQHNGGNRWAGSDALSHLGTPHSNNLPAFLTNNPISQGFPWGGRSSDNTNPYDQSGRPNTGVTRYYDWTISETTGAPDGVDNTLLLVNGEFPGPTVEANWGDWIEIKVYNNLTEEGASLHWHGFLQQETPWMDGVPGYGQCPIAPGSEFTYRFRADLYGSSWWHAHYSSQYASGLAGPMVIYGPKNVDYDIDVGPIAVTDYFHSYYEPIVQGLFKQPVEITLSDNNLINGKNNYDGNDAPLASFNFTSGKKHRLRLINTSAFAVERISLDGHTMQVIANDFVPLKPFDVTSINLAVGQRVDVIVEANGDAGSSYWLRAYKSPNCSPSKPGSYYAAAAVFYENADRSSQPSSSSQSDAFDDYCGNLPLDQTEPYYAISADENPSVSEILPVEYKSNGTNELWYLANRTFRVDYNDPILLEAKQNQLDFDEIKSVHNYGSNNTVRFIVENPGLAPHPMHLHGHNIQVLAEGDCSSNTTVFGNDETPMNGTGGNVTAPDTVNIETGGQQKRDMDTMSYYGNCWDGTIVRPENPQRRDVQMLLPQSYIVIQWVQDNPGVWPFHCHIAWHLSGGMVWNVLERPDDIQNKMPIPGVMSQTCRDWWSYTGSNTVDVIDSGV</sequence>
<dbReference type="InterPro" id="IPR008972">
    <property type="entry name" value="Cupredoxin"/>
</dbReference>
<feature type="domain" description="Plastocyanin-like" evidence="7">
    <location>
        <begin position="85"/>
        <end position="199"/>
    </location>
</feature>
<evidence type="ECO:0000259" key="7">
    <source>
        <dbReference type="Pfam" id="PF07732"/>
    </source>
</evidence>
<dbReference type="InterPro" id="IPR002355">
    <property type="entry name" value="Cu_oxidase_Cu_BS"/>
</dbReference>